<evidence type="ECO:0000313" key="1">
    <source>
        <dbReference type="EMBL" id="MBF8457210.1"/>
    </source>
</evidence>
<keyword evidence="2" id="KW-1185">Reference proteome</keyword>
<dbReference type="SUPFAM" id="SSF53448">
    <property type="entry name" value="Nucleotide-diphospho-sugar transferases"/>
    <property type="match status" value="1"/>
</dbReference>
<name>A0ABS0FBW5_9FLAO</name>
<evidence type="ECO:0000313" key="2">
    <source>
        <dbReference type="Proteomes" id="UP000660070"/>
    </source>
</evidence>
<dbReference type="InterPro" id="IPR050793">
    <property type="entry name" value="CMP-NeuNAc_synthase"/>
</dbReference>
<dbReference type="PANTHER" id="PTHR21485">
    <property type="entry name" value="HAD SUPERFAMILY MEMBERS CMAS AND KDSC"/>
    <property type="match status" value="1"/>
</dbReference>
<protein>
    <submittedName>
        <fullName evidence="1">Acylneuraminate cytidylyltransferase family protein</fullName>
    </submittedName>
</protein>
<dbReference type="PANTHER" id="PTHR21485:SF6">
    <property type="entry name" value="N-ACYLNEURAMINATE CYTIDYLYLTRANSFERASE-RELATED"/>
    <property type="match status" value="1"/>
</dbReference>
<organism evidence="1 2">
    <name type="scientific">Kaistella gelatinilytica</name>
    <dbReference type="NCBI Taxonomy" id="2787636"/>
    <lineage>
        <taxon>Bacteria</taxon>
        <taxon>Pseudomonadati</taxon>
        <taxon>Bacteroidota</taxon>
        <taxon>Flavobacteriia</taxon>
        <taxon>Flavobacteriales</taxon>
        <taxon>Weeksellaceae</taxon>
        <taxon>Chryseobacterium group</taxon>
        <taxon>Kaistella</taxon>
    </lineage>
</organism>
<dbReference type="Proteomes" id="UP000660070">
    <property type="component" value="Unassembled WGS sequence"/>
</dbReference>
<dbReference type="EMBL" id="JADPVI010000002">
    <property type="protein sequence ID" value="MBF8457210.1"/>
    <property type="molecule type" value="Genomic_DNA"/>
</dbReference>
<dbReference type="Pfam" id="PF02348">
    <property type="entry name" value="CTP_transf_3"/>
    <property type="match status" value="1"/>
</dbReference>
<dbReference type="GO" id="GO:0016779">
    <property type="term" value="F:nucleotidyltransferase activity"/>
    <property type="evidence" value="ECO:0007669"/>
    <property type="project" value="UniProtKB-KW"/>
</dbReference>
<dbReference type="InterPro" id="IPR029044">
    <property type="entry name" value="Nucleotide-diphossugar_trans"/>
</dbReference>
<accession>A0ABS0FBW5</accession>
<reference evidence="1 2" key="1">
    <citation type="submission" date="2020-11" db="EMBL/GenBank/DDBJ databases">
        <title>Kaistella gelatinilytica sp. nov., a flavobacterium isolated from Antarctic Soil.</title>
        <authorList>
            <person name="Li J."/>
        </authorList>
    </citation>
    <scope>NUCLEOTIDE SEQUENCE [LARGE SCALE GENOMIC DNA]</scope>
    <source>
        <strain evidence="1 2">G5-32</strain>
    </source>
</reference>
<dbReference type="CDD" id="cd02513">
    <property type="entry name" value="CMP-NeuAc_Synthase"/>
    <property type="match status" value="1"/>
</dbReference>
<dbReference type="InterPro" id="IPR003329">
    <property type="entry name" value="Cytidylyl_trans"/>
</dbReference>
<comment type="caution">
    <text evidence="1">The sequence shown here is derived from an EMBL/GenBank/DDBJ whole genome shotgun (WGS) entry which is preliminary data.</text>
</comment>
<keyword evidence="1" id="KW-0808">Transferase</keyword>
<keyword evidence="1" id="KW-0548">Nucleotidyltransferase</keyword>
<proteinExistence type="predicted"/>
<dbReference type="RefSeq" id="WP_196079721.1">
    <property type="nucleotide sequence ID" value="NZ_JADPVI010000002.1"/>
</dbReference>
<dbReference type="Gene3D" id="3.90.550.10">
    <property type="entry name" value="Spore Coat Polysaccharide Biosynthesis Protein SpsA, Chain A"/>
    <property type="match status" value="1"/>
</dbReference>
<gene>
    <name evidence="1" type="ORF">IV494_08440</name>
</gene>
<sequence length="243" mass="27681">MADFLITICARGGSKGIPGKNIKILNNNPLIYYSLKVAEQFAVKMGNTQIVLSTDDAEIKNVVEEISSATDIDYSRPEILANDTAGKLDAIADAKNYAETKYQKKYDFVIDLDVTSPLRNLADLENALQFLQENSEAFNIFSVSPANRNPYFNMVEENEDGFYSLCKKGLFLTRQSAPKVYDMNASFYIFKDKFFKIENKTVITEKTLVYEVPHICFDLDHPIDFEIMSFLMENSKLNFDFVK</sequence>